<dbReference type="Pfam" id="PF08323">
    <property type="entry name" value="Glyco_transf_5"/>
    <property type="match status" value="1"/>
</dbReference>
<comment type="catalytic activity">
    <reaction evidence="1">
        <text>[(1-&gt;4)-alpha-D-glucosyl](n) + ADP-alpha-D-glucose = [(1-&gt;4)-alpha-D-glucosyl](n+1) + ADP + H(+)</text>
        <dbReference type="Rhea" id="RHEA:18189"/>
        <dbReference type="Rhea" id="RHEA-COMP:9584"/>
        <dbReference type="Rhea" id="RHEA-COMP:9587"/>
        <dbReference type="ChEBI" id="CHEBI:15378"/>
        <dbReference type="ChEBI" id="CHEBI:15444"/>
        <dbReference type="ChEBI" id="CHEBI:57498"/>
        <dbReference type="ChEBI" id="CHEBI:456216"/>
        <dbReference type="EC" id="2.4.1.21"/>
    </reaction>
</comment>
<dbReference type="Proteomes" id="UP001085076">
    <property type="component" value="Miscellaneous, Linkage group lg01"/>
</dbReference>
<evidence type="ECO:0000256" key="11">
    <source>
        <dbReference type="RuleBase" id="RU361232"/>
    </source>
</evidence>
<evidence type="ECO:0000313" key="15">
    <source>
        <dbReference type="EMBL" id="KAJ0987423.1"/>
    </source>
</evidence>
<evidence type="ECO:0000256" key="2">
    <source>
        <dbReference type="ARBA" id="ARBA00004727"/>
    </source>
</evidence>
<dbReference type="Gene3D" id="3.40.50.2000">
    <property type="entry name" value="Glycogen Phosphorylase B"/>
    <property type="match status" value="2"/>
</dbReference>
<evidence type="ECO:0000256" key="12">
    <source>
        <dbReference type="SAM" id="MobiDB-lite"/>
    </source>
</evidence>
<keyword evidence="9" id="KW-0809">Transit peptide</keyword>
<keyword evidence="16" id="KW-1185">Reference proteome</keyword>
<dbReference type="GO" id="GO:0009011">
    <property type="term" value="F:alpha-1,4-glucan glucosyltransferase (ADP-glucose donor) activity"/>
    <property type="evidence" value="ECO:0007669"/>
    <property type="project" value="UniProtKB-EC"/>
</dbReference>
<dbReference type="HAMAP" id="MF_00484">
    <property type="entry name" value="Glycogen_synth"/>
    <property type="match status" value="1"/>
</dbReference>
<reference evidence="15" key="1">
    <citation type="submission" date="2021-03" db="EMBL/GenBank/DDBJ databases">
        <authorList>
            <person name="Li Z."/>
            <person name="Yang C."/>
        </authorList>
    </citation>
    <scope>NUCLEOTIDE SEQUENCE</scope>
    <source>
        <strain evidence="15">Dzin_1.0</strain>
        <tissue evidence="15">Leaf</tissue>
    </source>
</reference>
<dbReference type="EC" id="2.4.1.-" evidence="11"/>
<evidence type="ECO:0000256" key="3">
    <source>
        <dbReference type="ARBA" id="ARBA00010281"/>
    </source>
</evidence>
<evidence type="ECO:0000256" key="7">
    <source>
        <dbReference type="ARBA" id="ARBA00022679"/>
    </source>
</evidence>
<evidence type="ECO:0000256" key="9">
    <source>
        <dbReference type="ARBA" id="ARBA00022946"/>
    </source>
</evidence>
<dbReference type="PANTHER" id="PTHR45825">
    <property type="entry name" value="GRANULE-BOUND STARCH SYNTHASE 1, CHLOROPLASTIC/AMYLOPLASTIC"/>
    <property type="match status" value="1"/>
</dbReference>
<evidence type="ECO:0000256" key="10">
    <source>
        <dbReference type="ARBA" id="ARBA00023234"/>
    </source>
</evidence>
<comment type="subcellular location">
    <subcellularLocation>
        <location evidence="11">Plastid</location>
        <location evidence="11">Chloroplast</location>
    </subcellularLocation>
    <subcellularLocation>
        <location evidence="11">Plastid</location>
        <location evidence="11">Amyloplast</location>
    </subcellularLocation>
</comment>
<dbReference type="SUPFAM" id="SSF53756">
    <property type="entry name" value="UDP-Glycosyltransferase/glycogen phosphorylase"/>
    <property type="match status" value="1"/>
</dbReference>
<accession>A0A9D5HSM9</accession>
<keyword evidence="7" id="KW-0808">Transferase</keyword>
<evidence type="ECO:0000256" key="1">
    <source>
        <dbReference type="ARBA" id="ARBA00001478"/>
    </source>
</evidence>
<evidence type="ECO:0000259" key="14">
    <source>
        <dbReference type="Pfam" id="PF08323"/>
    </source>
</evidence>
<feature type="domain" description="Glycosyl transferase family 1" evidence="13">
    <location>
        <begin position="551"/>
        <end position="671"/>
    </location>
</feature>
<keyword evidence="10 11" id="KW-0035">Amyloplast</keyword>
<dbReference type="EMBL" id="JAGGNH010000001">
    <property type="protein sequence ID" value="KAJ0987423.1"/>
    <property type="molecule type" value="Genomic_DNA"/>
</dbReference>
<dbReference type="PANTHER" id="PTHR45825:SF2">
    <property type="entry name" value="STARCH SYNTHASE 2, CHLOROPLASTIC_AMYLOPLASTIC"/>
    <property type="match status" value="1"/>
</dbReference>
<comment type="pathway">
    <text evidence="2 11">Glycan biosynthesis; starch biosynthesis.</text>
</comment>
<dbReference type="Pfam" id="PF00534">
    <property type="entry name" value="Glycos_transf_1"/>
    <property type="match status" value="1"/>
</dbReference>
<dbReference type="NCBIfam" id="TIGR02095">
    <property type="entry name" value="glgA"/>
    <property type="match status" value="1"/>
</dbReference>
<keyword evidence="8 11" id="KW-0750">Starch biosynthesis</keyword>
<protein>
    <recommendedName>
        <fullName evidence="11">Starch synthase, chloroplastic/amyloplastic</fullName>
        <ecNumber evidence="11">2.4.1.-</ecNumber>
    </recommendedName>
</protein>
<dbReference type="InterPro" id="IPR013534">
    <property type="entry name" value="Starch_synth_cat_dom"/>
</dbReference>
<dbReference type="OrthoDB" id="512920at2759"/>
<feature type="compositionally biased region" description="Polar residues" evidence="12">
    <location>
        <begin position="135"/>
        <end position="145"/>
    </location>
</feature>
<feature type="domain" description="Starch synthase catalytic" evidence="14">
    <location>
        <begin position="249"/>
        <end position="492"/>
    </location>
</feature>
<dbReference type="GO" id="GO:0010021">
    <property type="term" value="P:amylopectin biosynthetic process"/>
    <property type="evidence" value="ECO:0007669"/>
    <property type="project" value="UniProtKB-ARBA"/>
</dbReference>
<keyword evidence="6 11" id="KW-0328">Glycosyltransferase</keyword>
<dbReference type="GO" id="GO:0009501">
    <property type="term" value="C:amyloplast"/>
    <property type="evidence" value="ECO:0007669"/>
    <property type="project" value="UniProtKB-SubCell"/>
</dbReference>
<reference evidence="15" key="2">
    <citation type="journal article" date="2022" name="Hortic Res">
        <title>The genome of Dioscorea zingiberensis sheds light on the biosynthesis, origin and evolution of the medicinally important diosgenin saponins.</title>
        <authorList>
            <person name="Li Y."/>
            <person name="Tan C."/>
            <person name="Li Z."/>
            <person name="Guo J."/>
            <person name="Li S."/>
            <person name="Chen X."/>
            <person name="Wang C."/>
            <person name="Dai X."/>
            <person name="Yang H."/>
            <person name="Song W."/>
            <person name="Hou L."/>
            <person name="Xu J."/>
            <person name="Tong Z."/>
            <person name="Xu A."/>
            <person name="Yuan X."/>
            <person name="Wang W."/>
            <person name="Yang Q."/>
            <person name="Chen L."/>
            <person name="Sun Z."/>
            <person name="Wang K."/>
            <person name="Pan B."/>
            <person name="Chen J."/>
            <person name="Bao Y."/>
            <person name="Liu F."/>
            <person name="Qi X."/>
            <person name="Gang D.R."/>
            <person name="Wen J."/>
            <person name="Li J."/>
        </authorList>
    </citation>
    <scope>NUCLEOTIDE SEQUENCE</scope>
    <source>
        <strain evidence="15">Dzin_1.0</strain>
    </source>
</reference>
<evidence type="ECO:0000256" key="4">
    <source>
        <dbReference type="ARBA" id="ARBA00022528"/>
    </source>
</evidence>
<evidence type="ECO:0000256" key="6">
    <source>
        <dbReference type="ARBA" id="ARBA00022676"/>
    </source>
</evidence>
<dbReference type="GO" id="GO:0009507">
    <property type="term" value="C:chloroplast"/>
    <property type="evidence" value="ECO:0007669"/>
    <property type="project" value="UniProtKB-SubCell"/>
</dbReference>
<gene>
    <name evidence="15" type="ORF">J5N97_005779</name>
</gene>
<dbReference type="FunFam" id="3.40.50.2000:FF:000025">
    <property type="entry name" value="Starch synthase, chloroplastic/amyloplastic"/>
    <property type="match status" value="1"/>
</dbReference>
<feature type="region of interest" description="Disordered" evidence="12">
    <location>
        <begin position="135"/>
        <end position="156"/>
    </location>
</feature>
<dbReference type="InterPro" id="IPR011835">
    <property type="entry name" value="GS/SS"/>
</dbReference>
<evidence type="ECO:0000259" key="13">
    <source>
        <dbReference type="Pfam" id="PF00534"/>
    </source>
</evidence>
<evidence type="ECO:0000313" key="16">
    <source>
        <dbReference type="Proteomes" id="UP001085076"/>
    </source>
</evidence>
<dbReference type="InterPro" id="IPR001296">
    <property type="entry name" value="Glyco_trans_1"/>
</dbReference>
<keyword evidence="5" id="KW-0934">Plastid</keyword>
<dbReference type="AlphaFoldDB" id="A0A9D5HSM9"/>
<dbReference type="GO" id="GO:0019252">
    <property type="term" value="P:starch biosynthetic process"/>
    <property type="evidence" value="ECO:0007669"/>
    <property type="project" value="UniProtKB-UniRule"/>
</dbReference>
<evidence type="ECO:0000256" key="5">
    <source>
        <dbReference type="ARBA" id="ARBA00022640"/>
    </source>
</evidence>
<proteinExistence type="inferred from homology"/>
<keyword evidence="4 11" id="KW-0150">Chloroplast</keyword>
<name>A0A9D5HSM9_9LILI</name>
<comment type="caution">
    <text evidence="15">The sequence shown here is derived from an EMBL/GenBank/DDBJ whole genome shotgun (WGS) entry which is preliminary data.</text>
</comment>
<dbReference type="FunFam" id="3.40.50.2000:FF:000048">
    <property type="entry name" value="Starch synthase, chloroplastic/amyloplastic"/>
    <property type="match status" value="1"/>
</dbReference>
<sequence length="740" mass="81840">MASVGYLNGHSLVSHRRASSGKSLSFDPSCLRRNGGLYGRVCRMRIERGLSHGVLIGGKERRGLGVSGKDGGFEVEEDGDGDEEDVADEALRATIRWSKQVLAKQKDLIQRIVASRKLVSSIESSFLNTQGNKSEVSSENYTRSGITGPASVSDGDLVHEGRKVGTRSQPEISFAHALGLAREEDGLITAPSKVTPSSLSKTYEPTEFRDEALEDLGEANVGDVDEKHEMTPEEGNKESLPLAGVNVMNVILVAAECAPWSKTGGLGDVAGALPKALARRGHRVMVVVPRYGEYTEPKALGVIKRYKVDGQDMEVTYFHAHIDGVDFVFLDGPIFRHRQNDIYGGNRQDILKRMVLLCKAAVEVPWHVPCGGACYGDGNLVFIANDWHTALLPVYLKAYYRDHGLMKYTRCVLVIHNIAHQGRGPVEEDFRCTSLPEHYVDLFKLYDPIGGDHLNIFAAGLKTADRVVTVSHGYAWELKTSEGGWGLDGIINENDWKFQGIVNGIDTKDWNPELDIHLKSDGYTNYSLATLKSGKAQCKAALQQELGLLVREDVPILAFIGRLDGQKGVDLIGEAMHWIVGNDVQVILLGTGRQDLEDMLKRLEREHNDKVRGWVGFSAKLAHRITAGADILMMPSRFEPCGLNQLYAMAYGTIPVVHAVGGLRDTVSQFDPYSETGLGWAFDRAESNRLINALGNCLGTYWYYKNSWEGLQRRGMMQDLSWDNVAQQYEEVLLAAKYQW</sequence>
<evidence type="ECO:0000256" key="8">
    <source>
        <dbReference type="ARBA" id="ARBA00022922"/>
    </source>
</evidence>
<comment type="similarity">
    <text evidence="3 11">Belongs to the glycosyltransferase 1 family. Bacterial/plant glycogen synthase subfamily.</text>
</comment>
<dbReference type="GO" id="GO:0004373">
    <property type="term" value="F:alpha-1,4-glucan glucosyltransferase (UDP-glucose donor) activity"/>
    <property type="evidence" value="ECO:0007669"/>
    <property type="project" value="InterPro"/>
</dbReference>
<organism evidence="15 16">
    <name type="scientific">Dioscorea zingiberensis</name>
    <dbReference type="NCBI Taxonomy" id="325984"/>
    <lineage>
        <taxon>Eukaryota</taxon>
        <taxon>Viridiplantae</taxon>
        <taxon>Streptophyta</taxon>
        <taxon>Embryophyta</taxon>
        <taxon>Tracheophyta</taxon>
        <taxon>Spermatophyta</taxon>
        <taxon>Magnoliopsida</taxon>
        <taxon>Liliopsida</taxon>
        <taxon>Dioscoreales</taxon>
        <taxon>Dioscoreaceae</taxon>
        <taxon>Dioscorea</taxon>
    </lineage>
</organism>
<dbReference type="CDD" id="cd03791">
    <property type="entry name" value="GT5_Glycogen_synthase_DULL1-like"/>
    <property type="match status" value="1"/>
</dbReference>